<evidence type="ECO:0000256" key="1">
    <source>
        <dbReference type="ARBA" id="ARBA00023015"/>
    </source>
</evidence>
<dbReference type="SMART" id="SM00871">
    <property type="entry name" value="AraC_E_bind"/>
    <property type="match status" value="1"/>
</dbReference>
<feature type="domain" description="HTH araC/xylS-type" evidence="4">
    <location>
        <begin position="21"/>
        <end position="120"/>
    </location>
</feature>
<dbReference type="InterPro" id="IPR011256">
    <property type="entry name" value="Reg_factor_effector_dom_sf"/>
</dbReference>
<protein>
    <submittedName>
        <fullName evidence="5">AraC family transcriptional regulator</fullName>
    </submittedName>
</protein>
<dbReference type="InterPro" id="IPR029442">
    <property type="entry name" value="GyrI-like"/>
</dbReference>
<dbReference type="RefSeq" id="WP_285981283.1">
    <property type="nucleotide sequence ID" value="NZ_JASVDS010000001.1"/>
</dbReference>
<dbReference type="Gene3D" id="1.10.10.60">
    <property type="entry name" value="Homeodomain-like"/>
    <property type="match status" value="2"/>
</dbReference>
<dbReference type="InterPro" id="IPR009057">
    <property type="entry name" value="Homeodomain-like_sf"/>
</dbReference>
<dbReference type="InterPro" id="IPR018062">
    <property type="entry name" value="HTH_AraC-typ_CS"/>
</dbReference>
<evidence type="ECO:0000256" key="3">
    <source>
        <dbReference type="ARBA" id="ARBA00023163"/>
    </source>
</evidence>
<dbReference type="InterPro" id="IPR020449">
    <property type="entry name" value="Tscrpt_reg_AraC-type_HTH"/>
</dbReference>
<dbReference type="InterPro" id="IPR050908">
    <property type="entry name" value="SmbC-like"/>
</dbReference>
<dbReference type="SMART" id="SM00342">
    <property type="entry name" value="HTH_ARAC"/>
    <property type="match status" value="1"/>
</dbReference>
<dbReference type="EMBL" id="JASVDS010000001">
    <property type="protein sequence ID" value="MDL5031169.1"/>
    <property type="molecule type" value="Genomic_DNA"/>
</dbReference>
<name>A0ABT7LE83_9BURK</name>
<keyword evidence="1" id="KW-0805">Transcription regulation</keyword>
<accession>A0ABT7LE83</accession>
<dbReference type="Proteomes" id="UP001238603">
    <property type="component" value="Unassembled WGS sequence"/>
</dbReference>
<gene>
    <name evidence="5" type="ORF">QRD43_04545</name>
</gene>
<dbReference type="Gene3D" id="3.20.80.10">
    <property type="entry name" value="Regulatory factor, effector binding domain"/>
    <property type="match status" value="1"/>
</dbReference>
<dbReference type="Pfam" id="PF06445">
    <property type="entry name" value="GyrI-like"/>
    <property type="match status" value="1"/>
</dbReference>
<dbReference type="SUPFAM" id="SSF55136">
    <property type="entry name" value="Probable bacterial effector-binding domain"/>
    <property type="match status" value="1"/>
</dbReference>
<comment type="caution">
    <text evidence="5">The sequence shown here is derived from an EMBL/GenBank/DDBJ whole genome shotgun (WGS) entry which is preliminary data.</text>
</comment>
<reference evidence="5 6" key="1">
    <citation type="submission" date="2023-06" db="EMBL/GenBank/DDBJ databases">
        <title>Pelomonas sp. APW6 16S ribosomal RNA gene genome sequencing and assembly.</title>
        <authorList>
            <person name="Woo H."/>
        </authorList>
    </citation>
    <scope>NUCLEOTIDE SEQUENCE [LARGE SCALE GENOMIC DNA]</scope>
    <source>
        <strain evidence="5 6">APW6</strain>
    </source>
</reference>
<keyword evidence="3" id="KW-0804">Transcription</keyword>
<dbReference type="PANTHER" id="PTHR40055:SF1">
    <property type="entry name" value="TRANSCRIPTIONAL REGULATOR YGIV-RELATED"/>
    <property type="match status" value="1"/>
</dbReference>
<dbReference type="PROSITE" id="PS00041">
    <property type="entry name" value="HTH_ARAC_FAMILY_1"/>
    <property type="match status" value="1"/>
</dbReference>
<sequence length="304" mass="34108">MNTPALPSPTDSPQRWQARMQRVLRHVDAQPGAALDLAGLSALAHSSPFHFHRQFAALCGLPLARYVLLSRMRRAAQQLAHRPALPVLEVALASGYESPEAFTRAFRRLLGKTPSQWRRDPRSARWAACEQQLHLAEQWPMNDTIFSLAQVRLERRPDVPVALLVHRGPMQDLAPSLQRFIAWRRERQLPPSRAATYNLLYDDPASVAPADCRFGLAVAWEAPVPPNPQGLVASRIEGGLHAVLRHEGPDASLDQAIRWLYGVWLPQSGHELRDAPPFLHRLRFFPDVPAHEALVEIHLPLQAA</sequence>
<evidence type="ECO:0000313" key="5">
    <source>
        <dbReference type="EMBL" id="MDL5031169.1"/>
    </source>
</evidence>
<dbReference type="InterPro" id="IPR010499">
    <property type="entry name" value="AraC_E-bd"/>
</dbReference>
<dbReference type="PRINTS" id="PR00032">
    <property type="entry name" value="HTHARAC"/>
</dbReference>
<proteinExistence type="predicted"/>
<evidence type="ECO:0000256" key="2">
    <source>
        <dbReference type="ARBA" id="ARBA00023125"/>
    </source>
</evidence>
<dbReference type="PANTHER" id="PTHR40055">
    <property type="entry name" value="TRANSCRIPTIONAL REGULATOR YGIV-RELATED"/>
    <property type="match status" value="1"/>
</dbReference>
<dbReference type="PROSITE" id="PS01124">
    <property type="entry name" value="HTH_ARAC_FAMILY_2"/>
    <property type="match status" value="1"/>
</dbReference>
<keyword evidence="2" id="KW-0238">DNA-binding</keyword>
<evidence type="ECO:0000259" key="4">
    <source>
        <dbReference type="PROSITE" id="PS01124"/>
    </source>
</evidence>
<dbReference type="InterPro" id="IPR018060">
    <property type="entry name" value="HTH_AraC"/>
</dbReference>
<dbReference type="Pfam" id="PF12833">
    <property type="entry name" value="HTH_18"/>
    <property type="match status" value="1"/>
</dbReference>
<evidence type="ECO:0000313" key="6">
    <source>
        <dbReference type="Proteomes" id="UP001238603"/>
    </source>
</evidence>
<dbReference type="SUPFAM" id="SSF46689">
    <property type="entry name" value="Homeodomain-like"/>
    <property type="match status" value="2"/>
</dbReference>
<keyword evidence="6" id="KW-1185">Reference proteome</keyword>
<organism evidence="5 6">
    <name type="scientific">Roseateles subflavus</name>
    <dbReference type="NCBI Taxonomy" id="3053353"/>
    <lineage>
        <taxon>Bacteria</taxon>
        <taxon>Pseudomonadati</taxon>
        <taxon>Pseudomonadota</taxon>
        <taxon>Betaproteobacteria</taxon>
        <taxon>Burkholderiales</taxon>
        <taxon>Sphaerotilaceae</taxon>
        <taxon>Roseateles</taxon>
    </lineage>
</organism>